<accession>A0A8H7W7C3</accession>
<protein>
    <submittedName>
        <fullName evidence="2">Uncharacterized protein</fullName>
    </submittedName>
</protein>
<proteinExistence type="predicted"/>
<feature type="compositionally biased region" description="Polar residues" evidence="1">
    <location>
        <begin position="260"/>
        <end position="285"/>
    </location>
</feature>
<sequence length="291" mass="32251">MHDIKNWPTPDTPSDNERQIEPQITIKGIDGQKLVLVDLPELEDDNDWRKVLLDNIGLVSEIRTSFTIAGLVIVDGSKPHLSSDSGNQFLDGISAFWGNEFISRLTLITTDEYHLQDLVQQNSDQYLISKGAKAYRYRNLSKDGRILRVDHERGPSINVAEDLIRHHGKLSHKKPQSFPLNKGIANNMLVEELYPVEATGLDLSGPMDCTSTHDDSTGDSPPLAECQSLSQASPKDLSQTESQIVKQFSPESPSKFFGDLSTSPPRTTPCGSSQGISLLSNTESNRYAEKF</sequence>
<dbReference type="EMBL" id="JAFJYH010000096">
    <property type="protein sequence ID" value="KAG4419845.1"/>
    <property type="molecule type" value="Genomic_DNA"/>
</dbReference>
<feature type="compositionally biased region" description="Polar residues" evidence="1">
    <location>
        <begin position="227"/>
        <end position="252"/>
    </location>
</feature>
<evidence type="ECO:0000313" key="3">
    <source>
        <dbReference type="Proteomes" id="UP000664132"/>
    </source>
</evidence>
<organism evidence="2 3">
    <name type="scientific">Cadophora malorum</name>
    <dbReference type="NCBI Taxonomy" id="108018"/>
    <lineage>
        <taxon>Eukaryota</taxon>
        <taxon>Fungi</taxon>
        <taxon>Dikarya</taxon>
        <taxon>Ascomycota</taxon>
        <taxon>Pezizomycotina</taxon>
        <taxon>Leotiomycetes</taxon>
        <taxon>Helotiales</taxon>
        <taxon>Ploettnerulaceae</taxon>
        <taxon>Cadophora</taxon>
    </lineage>
</organism>
<evidence type="ECO:0000256" key="1">
    <source>
        <dbReference type="SAM" id="MobiDB-lite"/>
    </source>
</evidence>
<dbReference type="Proteomes" id="UP000664132">
    <property type="component" value="Unassembled WGS sequence"/>
</dbReference>
<keyword evidence="3" id="KW-1185">Reference proteome</keyword>
<feature type="region of interest" description="Disordered" evidence="1">
    <location>
        <begin position="205"/>
        <end position="291"/>
    </location>
</feature>
<name>A0A8H7W7C3_9HELO</name>
<comment type="caution">
    <text evidence="2">The sequence shown here is derived from an EMBL/GenBank/DDBJ whole genome shotgun (WGS) entry which is preliminary data.</text>
</comment>
<evidence type="ECO:0000313" key="2">
    <source>
        <dbReference type="EMBL" id="KAG4419845.1"/>
    </source>
</evidence>
<reference evidence="2" key="1">
    <citation type="submission" date="2021-02" db="EMBL/GenBank/DDBJ databases">
        <title>Genome sequence Cadophora malorum strain M34.</title>
        <authorList>
            <person name="Stefanovic E."/>
            <person name="Vu D."/>
            <person name="Scully C."/>
            <person name="Dijksterhuis J."/>
            <person name="Roader J."/>
            <person name="Houbraken J."/>
        </authorList>
    </citation>
    <scope>NUCLEOTIDE SEQUENCE</scope>
    <source>
        <strain evidence="2">M34</strain>
    </source>
</reference>
<gene>
    <name evidence="2" type="ORF">IFR04_006977</name>
</gene>
<dbReference type="AlphaFoldDB" id="A0A8H7W7C3"/>